<protein>
    <submittedName>
        <fullName evidence="1">Uncharacterized protein</fullName>
    </submittedName>
</protein>
<reference evidence="1 2" key="1">
    <citation type="journal article" date="2016" name="Nat. Commun.">
        <title>Thousands of microbial genomes shed light on interconnected biogeochemical processes in an aquifer system.</title>
        <authorList>
            <person name="Anantharaman K."/>
            <person name="Brown C.T."/>
            <person name="Hug L.A."/>
            <person name="Sharon I."/>
            <person name="Castelle C.J."/>
            <person name="Probst A.J."/>
            <person name="Thomas B.C."/>
            <person name="Singh A."/>
            <person name="Wilkins M.J."/>
            <person name="Karaoz U."/>
            <person name="Brodie E.L."/>
            <person name="Williams K.H."/>
            <person name="Hubbard S.S."/>
            <person name="Banfield J.F."/>
        </authorList>
    </citation>
    <scope>NUCLEOTIDE SEQUENCE [LARGE SCALE GENOMIC DNA]</scope>
</reference>
<proteinExistence type="predicted"/>
<sequence length="136" mass="15942">MDKIDVNKAEVEEEISRRLPHKESLSYLLAVLGFHHFCGEKDRDGLADLDRRVKELSLRFGENMPLLVKMESGIHRPEFLGRDRQSRTLFEAKYEAGRILVQVKTNHQPGLEWLTIKDLISRLPWRIRIKAIFTPH</sequence>
<evidence type="ECO:0000313" key="2">
    <source>
        <dbReference type="Proteomes" id="UP000178432"/>
    </source>
</evidence>
<accession>A0A1G1Y0C5</accession>
<dbReference type="Proteomes" id="UP000178432">
    <property type="component" value="Unassembled WGS sequence"/>
</dbReference>
<gene>
    <name evidence="1" type="ORF">A2663_01495</name>
</gene>
<organism evidence="1 2">
    <name type="scientific">Candidatus Buchananbacteria bacterium RIFCSPHIGHO2_01_FULL_46_12</name>
    <dbReference type="NCBI Taxonomy" id="1797536"/>
    <lineage>
        <taxon>Bacteria</taxon>
        <taxon>Candidatus Buchananiibacteriota</taxon>
    </lineage>
</organism>
<dbReference type="AlphaFoldDB" id="A0A1G1Y0C5"/>
<evidence type="ECO:0000313" key="1">
    <source>
        <dbReference type="EMBL" id="OGY45789.1"/>
    </source>
</evidence>
<dbReference type="EMBL" id="MHIF01000072">
    <property type="protein sequence ID" value="OGY45789.1"/>
    <property type="molecule type" value="Genomic_DNA"/>
</dbReference>
<comment type="caution">
    <text evidence="1">The sequence shown here is derived from an EMBL/GenBank/DDBJ whole genome shotgun (WGS) entry which is preliminary data.</text>
</comment>
<name>A0A1G1Y0C5_9BACT</name>